<reference evidence="11" key="1">
    <citation type="journal article" date="2017" name="Nature">
        <title>The genome of Chenopodium quinoa.</title>
        <authorList>
            <person name="Jarvis D.E."/>
            <person name="Ho Y.S."/>
            <person name="Lightfoot D.J."/>
            <person name="Schmoeckel S.M."/>
            <person name="Li B."/>
            <person name="Borm T.J.A."/>
            <person name="Ohyanagi H."/>
            <person name="Mineta K."/>
            <person name="Michell C.T."/>
            <person name="Saber N."/>
            <person name="Kharbatia N.M."/>
            <person name="Rupper R.R."/>
            <person name="Sharp A.R."/>
            <person name="Dally N."/>
            <person name="Boughton B.A."/>
            <person name="Woo Y.H."/>
            <person name="Gao G."/>
            <person name="Schijlen E.G.W.M."/>
            <person name="Guo X."/>
            <person name="Momin A.A."/>
            <person name="Negrao S."/>
            <person name="Al-Babili S."/>
            <person name="Gehring C."/>
            <person name="Roessner U."/>
            <person name="Jung C."/>
            <person name="Murphy K."/>
            <person name="Arold S.T."/>
            <person name="Gojobori T."/>
            <person name="van der Linden C.G."/>
            <person name="van Loo E.N."/>
            <person name="Jellen E.N."/>
            <person name="Maughan P.J."/>
            <person name="Tester M."/>
        </authorList>
    </citation>
    <scope>NUCLEOTIDE SEQUENCE [LARGE SCALE GENOMIC DNA]</scope>
    <source>
        <strain evidence="11">cv. PI 614886</strain>
    </source>
</reference>
<keyword evidence="3" id="KW-0813">Transport</keyword>
<keyword evidence="5 9" id="KW-1133">Transmembrane helix</keyword>
<reference evidence="11" key="2">
    <citation type="submission" date="2021-03" db="UniProtKB">
        <authorList>
            <consortium name="EnsemblPlants"/>
        </authorList>
    </citation>
    <scope>IDENTIFICATION</scope>
</reference>
<dbReference type="PANTHER" id="PTHR11003:SF291">
    <property type="entry name" value="IP11374P"/>
    <property type="match status" value="1"/>
</dbReference>
<evidence type="ECO:0000256" key="1">
    <source>
        <dbReference type="ARBA" id="ARBA00004141"/>
    </source>
</evidence>
<evidence type="ECO:0000259" key="10">
    <source>
        <dbReference type="Pfam" id="PF07885"/>
    </source>
</evidence>
<evidence type="ECO:0000256" key="8">
    <source>
        <dbReference type="ARBA" id="ARBA00023303"/>
    </source>
</evidence>
<evidence type="ECO:0000256" key="9">
    <source>
        <dbReference type="SAM" id="Phobius"/>
    </source>
</evidence>
<protein>
    <recommendedName>
        <fullName evidence="10">Potassium channel domain-containing protein</fullName>
    </recommendedName>
</protein>
<organism evidence="11 12">
    <name type="scientific">Chenopodium quinoa</name>
    <name type="common">Quinoa</name>
    <dbReference type="NCBI Taxonomy" id="63459"/>
    <lineage>
        <taxon>Eukaryota</taxon>
        <taxon>Viridiplantae</taxon>
        <taxon>Streptophyta</taxon>
        <taxon>Embryophyta</taxon>
        <taxon>Tracheophyta</taxon>
        <taxon>Spermatophyta</taxon>
        <taxon>Magnoliopsida</taxon>
        <taxon>eudicotyledons</taxon>
        <taxon>Gunneridae</taxon>
        <taxon>Pentapetalae</taxon>
        <taxon>Caryophyllales</taxon>
        <taxon>Chenopodiaceae</taxon>
        <taxon>Chenopodioideae</taxon>
        <taxon>Atripliceae</taxon>
        <taxon>Chenopodium</taxon>
    </lineage>
</organism>
<evidence type="ECO:0000256" key="4">
    <source>
        <dbReference type="ARBA" id="ARBA00022692"/>
    </source>
</evidence>
<dbReference type="InterPro" id="IPR003280">
    <property type="entry name" value="2pore_dom_K_chnl"/>
</dbReference>
<feature type="transmembrane region" description="Helical" evidence="9">
    <location>
        <begin position="80"/>
        <end position="101"/>
    </location>
</feature>
<name>A0A803MWH4_CHEQI</name>
<dbReference type="GO" id="GO:0005886">
    <property type="term" value="C:plasma membrane"/>
    <property type="evidence" value="ECO:0007669"/>
    <property type="project" value="TreeGrafter"/>
</dbReference>
<sequence>MTTVGYGDLVPQSSLAKLLICAFIFWGMALVGLVLTRGANYLAEKQELLLVRALQMRKKLIRPGDIMKDIMETSKVQQNCIVAVVALLLLMICGTVFLMLVEKLEAVNAFYCVCVTIMSLGYGDYGFSTEAGRIFAILWILTTTICLGLFFLHLAELSTKRRQNAVVRWVITWRATIVDLEAAATNIDGGVE</sequence>
<evidence type="ECO:0000313" key="12">
    <source>
        <dbReference type="Proteomes" id="UP000596660"/>
    </source>
</evidence>
<dbReference type="GO" id="GO:0022841">
    <property type="term" value="F:potassium ion leak channel activity"/>
    <property type="evidence" value="ECO:0007669"/>
    <property type="project" value="TreeGrafter"/>
</dbReference>
<evidence type="ECO:0000256" key="3">
    <source>
        <dbReference type="ARBA" id="ARBA00022448"/>
    </source>
</evidence>
<feature type="domain" description="Potassium channel" evidence="10">
    <location>
        <begin position="86"/>
        <end position="157"/>
    </location>
</feature>
<evidence type="ECO:0000256" key="6">
    <source>
        <dbReference type="ARBA" id="ARBA00023065"/>
    </source>
</evidence>
<keyword evidence="7 9" id="KW-0472">Membrane</keyword>
<feature type="transmembrane region" description="Helical" evidence="9">
    <location>
        <begin position="15"/>
        <end position="35"/>
    </location>
</feature>
<feature type="domain" description="Potassium channel" evidence="10">
    <location>
        <begin position="1"/>
        <end position="43"/>
    </location>
</feature>
<dbReference type="Gramene" id="AUR62036414-RA">
    <property type="protein sequence ID" value="AUR62036414-RA:cds"/>
    <property type="gene ID" value="AUR62036414"/>
</dbReference>
<dbReference type="Pfam" id="PF07885">
    <property type="entry name" value="Ion_trans_2"/>
    <property type="match status" value="2"/>
</dbReference>
<proteinExistence type="inferred from homology"/>
<dbReference type="GO" id="GO:0015271">
    <property type="term" value="F:outward rectifier potassium channel activity"/>
    <property type="evidence" value="ECO:0007669"/>
    <property type="project" value="TreeGrafter"/>
</dbReference>
<evidence type="ECO:0000256" key="5">
    <source>
        <dbReference type="ARBA" id="ARBA00022989"/>
    </source>
</evidence>
<keyword evidence="4 9" id="KW-0812">Transmembrane</keyword>
<keyword evidence="8" id="KW-0407">Ion channel</keyword>
<feature type="transmembrane region" description="Helical" evidence="9">
    <location>
        <begin position="134"/>
        <end position="155"/>
    </location>
</feature>
<dbReference type="Proteomes" id="UP000596660">
    <property type="component" value="Unplaced"/>
</dbReference>
<evidence type="ECO:0000256" key="7">
    <source>
        <dbReference type="ARBA" id="ARBA00023136"/>
    </source>
</evidence>
<dbReference type="GO" id="GO:0009705">
    <property type="term" value="C:plant-type vacuole membrane"/>
    <property type="evidence" value="ECO:0007669"/>
    <property type="project" value="TreeGrafter"/>
</dbReference>
<dbReference type="GO" id="GO:0030322">
    <property type="term" value="P:stabilization of membrane potential"/>
    <property type="evidence" value="ECO:0007669"/>
    <property type="project" value="TreeGrafter"/>
</dbReference>
<evidence type="ECO:0000313" key="11">
    <source>
        <dbReference type="EnsemblPlants" id="AUR62036414-RA:cds"/>
    </source>
</evidence>
<dbReference type="Gene3D" id="1.10.287.70">
    <property type="match status" value="2"/>
</dbReference>
<dbReference type="SUPFAM" id="SSF81324">
    <property type="entry name" value="Voltage-gated potassium channels"/>
    <property type="match status" value="2"/>
</dbReference>
<dbReference type="OMA" id="ITWRATI"/>
<keyword evidence="6" id="KW-0406">Ion transport</keyword>
<evidence type="ECO:0000256" key="2">
    <source>
        <dbReference type="ARBA" id="ARBA00010159"/>
    </source>
</evidence>
<comment type="subcellular location">
    <subcellularLocation>
        <location evidence="1">Membrane</location>
        <topology evidence="1">Multi-pass membrane protein</topology>
    </subcellularLocation>
</comment>
<comment type="similarity">
    <text evidence="2">Belongs to the two pore domain potassium channel (TC 1.A.1.7) family.</text>
</comment>
<dbReference type="EnsemblPlants" id="AUR62036414-RA">
    <property type="protein sequence ID" value="AUR62036414-RA:cds"/>
    <property type="gene ID" value="AUR62036414"/>
</dbReference>
<dbReference type="AlphaFoldDB" id="A0A803MWH4"/>
<dbReference type="PANTHER" id="PTHR11003">
    <property type="entry name" value="POTASSIUM CHANNEL, SUBFAMILY K"/>
    <property type="match status" value="1"/>
</dbReference>
<dbReference type="InterPro" id="IPR013099">
    <property type="entry name" value="K_chnl_dom"/>
</dbReference>
<accession>A0A803MWH4</accession>
<keyword evidence="12" id="KW-1185">Reference proteome</keyword>